<proteinExistence type="inferred from homology"/>
<dbReference type="Proteomes" id="UP000239477">
    <property type="component" value="Chromosome"/>
</dbReference>
<dbReference type="EMBL" id="CP023270">
    <property type="protein sequence ID" value="AVJ29112.1"/>
    <property type="molecule type" value="Genomic_DNA"/>
</dbReference>
<dbReference type="InterPro" id="IPR003423">
    <property type="entry name" value="OMP_efflux"/>
</dbReference>
<dbReference type="GO" id="GO:0005886">
    <property type="term" value="C:plasma membrane"/>
    <property type="evidence" value="ECO:0007669"/>
    <property type="project" value="UniProtKB-SubCell"/>
</dbReference>
<dbReference type="OrthoDB" id="9770517at2"/>
<keyword evidence="4" id="KW-1185">Reference proteome</keyword>
<dbReference type="NCBIfam" id="TIGR01845">
    <property type="entry name" value="outer_NodT"/>
    <property type="match status" value="1"/>
</dbReference>
<dbReference type="PROSITE" id="PS51257">
    <property type="entry name" value="PROKAR_LIPOPROTEIN"/>
    <property type="match status" value="1"/>
</dbReference>
<dbReference type="PANTHER" id="PTHR30203:SF33">
    <property type="entry name" value="BLR4455 PROTEIN"/>
    <property type="match status" value="1"/>
</dbReference>
<dbReference type="AlphaFoldDB" id="A0A2S0IAQ7"/>
<evidence type="ECO:0000313" key="4">
    <source>
        <dbReference type="Proteomes" id="UP000239477"/>
    </source>
</evidence>
<evidence type="ECO:0000256" key="1">
    <source>
        <dbReference type="ARBA" id="ARBA00007613"/>
    </source>
</evidence>
<keyword evidence="2" id="KW-1134">Transmembrane beta strand</keyword>
<protein>
    <submittedName>
        <fullName evidence="3">RND transporter</fullName>
    </submittedName>
</protein>
<comment type="subcellular location">
    <subcellularLocation>
        <location evidence="2">Cell membrane</location>
        <topology evidence="2">Lipid-anchor</topology>
    </subcellularLocation>
</comment>
<dbReference type="InterPro" id="IPR010131">
    <property type="entry name" value="MdtP/NodT-like"/>
</dbReference>
<evidence type="ECO:0000313" key="3">
    <source>
        <dbReference type="EMBL" id="AVJ29112.1"/>
    </source>
</evidence>
<dbReference type="PANTHER" id="PTHR30203">
    <property type="entry name" value="OUTER MEMBRANE CATION EFFLUX PROTEIN"/>
    <property type="match status" value="1"/>
</dbReference>
<organism evidence="3 4">
    <name type="scientific">Achromobacter spanius</name>
    <dbReference type="NCBI Taxonomy" id="217203"/>
    <lineage>
        <taxon>Bacteria</taxon>
        <taxon>Pseudomonadati</taxon>
        <taxon>Pseudomonadota</taxon>
        <taxon>Betaproteobacteria</taxon>
        <taxon>Burkholderiales</taxon>
        <taxon>Alcaligenaceae</taxon>
        <taxon>Achromobacter</taxon>
    </lineage>
</organism>
<name>A0A2S0IAQ7_9BURK</name>
<reference evidence="3 4" key="1">
    <citation type="submission" date="2017-09" db="EMBL/GenBank/DDBJ databases">
        <title>Genomic, metabolic, and phenotypic characteristics of bacterial isolates from the natural microbiome of the model nematode Caenorhabditis elegans.</title>
        <authorList>
            <person name="Zimmermann J."/>
            <person name="Obeng N."/>
            <person name="Yang W."/>
            <person name="Obeng O."/>
            <person name="Kissoyan K."/>
            <person name="Pees B."/>
            <person name="Dirksen P."/>
            <person name="Hoppner M."/>
            <person name="Franke A."/>
            <person name="Rosenstiel P."/>
            <person name="Leippe M."/>
            <person name="Dierking K."/>
            <person name="Kaleta C."/>
            <person name="Schulenburg H."/>
        </authorList>
    </citation>
    <scope>NUCLEOTIDE SEQUENCE [LARGE SCALE GENOMIC DNA]</scope>
    <source>
        <strain evidence="3 4">MYb73</strain>
    </source>
</reference>
<keyword evidence="2" id="KW-0449">Lipoprotein</keyword>
<dbReference type="Gene3D" id="2.20.200.10">
    <property type="entry name" value="Outer membrane efflux proteins (OEP)"/>
    <property type="match status" value="1"/>
</dbReference>
<evidence type="ECO:0000256" key="2">
    <source>
        <dbReference type="RuleBase" id="RU362097"/>
    </source>
</evidence>
<comment type="similarity">
    <text evidence="1 2">Belongs to the outer membrane factor (OMF) (TC 1.B.17) family.</text>
</comment>
<sequence length="513" mass="55320">MRPARIAIVALVALVGGGLSACNFAPEHRQPEVATPAVFPGEIPPDAVAAQDVTWEQFFGDAQLKRLIARSLELNQDLAAATARIEQARAFYRIERANQLPQLDAGAAASRNQQPLAVLDPALASSRQTVQFNQFSAQVMVSSFELDFWGRVRNMTASALQQYLATVEGRRAFRLSLIANVASTYYDARAGEEGIALAQRTVETRSYALGVAKDRLDAGVTSLVDFEQSAILLTQAQTQLAEWQRATAAHWNRLWVLVGEDLQREMTGGQPIEAAGQFDALSPGLPSSLLIVRPDIRQAENRLRSANANIGAARAALFPRIALTGSLGYASTELSDLFSSPSQIWNIGAGIGWPIFDYGQRRAAVDLATAQRDELIANYRKTVQTAFSEVATALENRKRFQEQVTAQETAIQAQRRLAETAELRYMNGISIYLEVVDARRGLFNAEQQMLTLRASQLQNGVSLYVALGGGDEQPVVVMAGSPPGTGAPAVEVPAVETPATLAPVPPPGVGAAQ</sequence>
<dbReference type="Gene3D" id="1.20.1600.10">
    <property type="entry name" value="Outer membrane efflux proteins (OEP)"/>
    <property type="match status" value="1"/>
</dbReference>
<dbReference type="SUPFAM" id="SSF56954">
    <property type="entry name" value="Outer membrane efflux proteins (OEP)"/>
    <property type="match status" value="1"/>
</dbReference>
<accession>A0A2S0IAQ7</accession>
<dbReference type="Pfam" id="PF02321">
    <property type="entry name" value="OEP"/>
    <property type="match status" value="2"/>
</dbReference>
<dbReference type="GO" id="GO:0015562">
    <property type="term" value="F:efflux transmembrane transporter activity"/>
    <property type="evidence" value="ECO:0007669"/>
    <property type="project" value="InterPro"/>
</dbReference>
<keyword evidence="2" id="KW-0472">Membrane</keyword>
<keyword evidence="2" id="KW-0812">Transmembrane</keyword>
<gene>
    <name evidence="3" type="ORF">CLM73_19430</name>
</gene>
<keyword evidence="2" id="KW-0564">Palmitate</keyword>
<dbReference type="RefSeq" id="WP_105239832.1">
    <property type="nucleotide sequence ID" value="NZ_CP023270.1"/>
</dbReference>